<name>A0A177NT46_9GAMM</name>
<evidence type="ECO:0000313" key="1">
    <source>
        <dbReference type="EMBL" id="OAI21185.1"/>
    </source>
</evidence>
<sequence>MTPKPCTHEYLANTKSGKVLICRDCGVVHLHLQNMSLRLDVEQFAAFAALMTEASKRMRDETPAHGRPTLRLVH</sequence>
<proteinExistence type="predicted"/>
<reference evidence="1 2" key="1">
    <citation type="submission" date="2016-03" db="EMBL/GenBank/DDBJ databases">
        <authorList>
            <person name="Ploux O."/>
        </authorList>
    </citation>
    <scope>NUCLEOTIDE SEQUENCE [LARGE SCALE GENOMIC DNA]</scope>
    <source>
        <strain evidence="1 2">R-45370</strain>
    </source>
</reference>
<dbReference type="Proteomes" id="UP000078476">
    <property type="component" value="Unassembled WGS sequence"/>
</dbReference>
<accession>A0A177NT46</accession>
<keyword evidence="2" id="KW-1185">Reference proteome</keyword>
<dbReference type="InterPro" id="IPR046508">
    <property type="entry name" value="DUF6686"/>
</dbReference>
<dbReference type="EMBL" id="LUUI01000017">
    <property type="protein sequence ID" value="OAI21185.1"/>
    <property type="molecule type" value="Genomic_DNA"/>
</dbReference>
<protein>
    <submittedName>
        <fullName evidence="1">Uncharacterized protein</fullName>
    </submittedName>
</protein>
<dbReference type="AlphaFoldDB" id="A0A177NT46"/>
<comment type="caution">
    <text evidence="1">The sequence shown here is derived from an EMBL/GenBank/DDBJ whole genome shotgun (WGS) entry which is preliminary data.</text>
</comment>
<dbReference type="OrthoDB" id="5571770at2"/>
<gene>
    <name evidence="1" type="ORF">A1359_19745</name>
</gene>
<dbReference type="Pfam" id="PF20391">
    <property type="entry name" value="DUF6686"/>
    <property type="match status" value="1"/>
</dbReference>
<evidence type="ECO:0000313" key="2">
    <source>
        <dbReference type="Proteomes" id="UP000078476"/>
    </source>
</evidence>
<organism evidence="1 2">
    <name type="scientific">Methylomonas lenta</name>
    <dbReference type="NCBI Taxonomy" id="980561"/>
    <lineage>
        <taxon>Bacteria</taxon>
        <taxon>Pseudomonadati</taxon>
        <taxon>Pseudomonadota</taxon>
        <taxon>Gammaproteobacteria</taxon>
        <taxon>Methylococcales</taxon>
        <taxon>Methylococcaceae</taxon>
        <taxon>Methylomonas</taxon>
    </lineage>
</organism>
<dbReference type="RefSeq" id="WP_066976776.1">
    <property type="nucleotide sequence ID" value="NZ_LUUI01000017.1"/>
</dbReference>